<dbReference type="PRINTS" id="PR00038">
    <property type="entry name" value="HTHLUXR"/>
</dbReference>
<keyword evidence="6" id="KW-1185">Reference proteome</keyword>
<dbReference type="PROSITE" id="PS00622">
    <property type="entry name" value="HTH_LUXR_1"/>
    <property type="match status" value="1"/>
</dbReference>
<dbReference type="GO" id="GO:0006355">
    <property type="term" value="P:regulation of DNA-templated transcription"/>
    <property type="evidence" value="ECO:0007669"/>
    <property type="project" value="InterPro"/>
</dbReference>
<dbReference type="PANTHER" id="PTHR44688">
    <property type="entry name" value="DNA-BINDING TRANSCRIPTIONAL ACTIVATOR DEVR_DOSR"/>
    <property type="match status" value="1"/>
</dbReference>
<dbReference type="AlphaFoldDB" id="A0A3M8AKA5"/>
<dbReference type="PANTHER" id="PTHR44688:SF16">
    <property type="entry name" value="DNA-BINDING TRANSCRIPTIONAL ACTIVATOR DEVR_DOSR"/>
    <property type="match status" value="1"/>
</dbReference>
<feature type="domain" description="HTH luxR-type" evidence="4">
    <location>
        <begin position="467"/>
        <end position="532"/>
    </location>
</feature>
<keyword evidence="2" id="KW-0238">DNA-binding</keyword>
<protein>
    <submittedName>
        <fullName evidence="5">LuxR family transcriptional regulator</fullName>
    </submittedName>
</protein>
<dbReference type="SUPFAM" id="SSF48452">
    <property type="entry name" value="TPR-like"/>
    <property type="match status" value="2"/>
</dbReference>
<evidence type="ECO:0000256" key="2">
    <source>
        <dbReference type="ARBA" id="ARBA00023125"/>
    </source>
</evidence>
<proteinExistence type="predicted"/>
<sequence>MSAGHAQSAVDWVASFDELAARRDALTAAELDDLGLAAWFLGHEAECVRAWDDAHRAYLDAGETDAAIRCVFWLGFTLADHGETVRAGAWMARLFELLVAAGRPPQDDANAVLAQGQRAFAEGRFDESIGLGERALALAQAGRDDDLEVLATMGLGRSLIHVGRISEGFACMDRVMLAISSGRVSDRAAGPAYCAIVASCLDRWDLDRARVWTRDLNDWCDAQRGLEPFRGECSVHRASVLRLMGEWDEAEATLVDVCARERRAQTLENAYYGIGELNRLVGRRAEAEAAYRRASELGREVQPGLALLRRDEGRPGAARAGVARALEASPIPGLRAELLAAQVELEIEHGQAEVARRAASDLRAISDLLGTDYLRAQADRAEARVLLGTDATEQVLPLLRRSWSAWRELEAPYEAAITRVLLGRACRALGDEEDAQLEFDAARTVLTGLGAVADLGRLERIAAGDDRPAASAGLTRRELDVLRLVAGGRSNRQIATELFLSERTVARHVSNILGKLDLANRAAATAFAFEHGLTAADRVPVTPELGSSADAAPPRHP</sequence>
<dbReference type="GO" id="GO:0003677">
    <property type="term" value="F:DNA binding"/>
    <property type="evidence" value="ECO:0007669"/>
    <property type="project" value="UniProtKB-KW"/>
</dbReference>
<dbReference type="InterPro" id="IPR036388">
    <property type="entry name" value="WH-like_DNA-bd_sf"/>
</dbReference>
<comment type="caution">
    <text evidence="5">The sequence shown here is derived from an EMBL/GenBank/DDBJ whole genome shotgun (WGS) entry which is preliminary data.</text>
</comment>
<dbReference type="SMART" id="SM00421">
    <property type="entry name" value="HTH_LUXR"/>
    <property type="match status" value="1"/>
</dbReference>
<dbReference type="EMBL" id="RHHB01000003">
    <property type="protein sequence ID" value="RNB51563.1"/>
    <property type="molecule type" value="Genomic_DNA"/>
</dbReference>
<dbReference type="Gene3D" id="1.10.10.10">
    <property type="entry name" value="Winged helix-like DNA-binding domain superfamily/Winged helix DNA-binding domain"/>
    <property type="match status" value="1"/>
</dbReference>
<dbReference type="Gene3D" id="1.25.40.10">
    <property type="entry name" value="Tetratricopeptide repeat domain"/>
    <property type="match status" value="2"/>
</dbReference>
<evidence type="ECO:0000256" key="3">
    <source>
        <dbReference type="ARBA" id="ARBA00023163"/>
    </source>
</evidence>
<keyword evidence="3" id="KW-0804">Transcription</keyword>
<evidence type="ECO:0000313" key="6">
    <source>
        <dbReference type="Proteomes" id="UP000275048"/>
    </source>
</evidence>
<evidence type="ECO:0000259" key="4">
    <source>
        <dbReference type="PROSITE" id="PS50043"/>
    </source>
</evidence>
<dbReference type="Proteomes" id="UP000275048">
    <property type="component" value="Unassembled WGS sequence"/>
</dbReference>
<accession>A0A3M8AKA5</accession>
<reference evidence="5 6" key="1">
    <citation type="submission" date="2018-10" db="EMBL/GenBank/DDBJ databases">
        <title>Isolation, diversity and antibacterial activity of antinobacteria from the wheat rhizosphere soil.</title>
        <authorList>
            <person name="Sun T."/>
        </authorList>
    </citation>
    <scope>NUCLEOTIDE SEQUENCE [LARGE SCALE GENOMIC DNA]</scope>
    <source>
        <strain evidence="5 6">SJ-23</strain>
    </source>
</reference>
<dbReference type="InterPro" id="IPR016032">
    <property type="entry name" value="Sig_transdc_resp-reg_C-effctor"/>
</dbReference>
<evidence type="ECO:0000256" key="1">
    <source>
        <dbReference type="ARBA" id="ARBA00023015"/>
    </source>
</evidence>
<organism evidence="5 6">
    <name type="scientific">Agromyces tardus</name>
    <dbReference type="NCBI Taxonomy" id="2583849"/>
    <lineage>
        <taxon>Bacteria</taxon>
        <taxon>Bacillati</taxon>
        <taxon>Actinomycetota</taxon>
        <taxon>Actinomycetes</taxon>
        <taxon>Micrococcales</taxon>
        <taxon>Microbacteriaceae</taxon>
        <taxon>Agromyces</taxon>
    </lineage>
</organism>
<dbReference type="CDD" id="cd06170">
    <property type="entry name" value="LuxR_C_like"/>
    <property type="match status" value="1"/>
</dbReference>
<dbReference type="InterPro" id="IPR000792">
    <property type="entry name" value="Tscrpt_reg_LuxR_C"/>
</dbReference>
<keyword evidence="1" id="KW-0805">Transcription regulation</keyword>
<dbReference type="SUPFAM" id="SSF46894">
    <property type="entry name" value="C-terminal effector domain of the bipartite response regulators"/>
    <property type="match status" value="1"/>
</dbReference>
<dbReference type="PROSITE" id="PS50043">
    <property type="entry name" value="HTH_LUXR_2"/>
    <property type="match status" value="1"/>
</dbReference>
<dbReference type="Pfam" id="PF00196">
    <property type="entry name" value="GerE"/>
    <property type="match status" value="1"/>
</dbReference>
<dbReference type="InterPro" id="IPR011990">
    <property type="entry name" value="TPR-like_helical_dom_sf"/>
</dbReference>
<dbReference type="RefSeq" id="WP_122935723.1">
    <property type="nucleotide sequence ID" value="NZ_RHHB01000003.1"/>
</dbReference>
<name>A0A3M8AKA5_9MICO</name>
<gene>
    <name evidence="5" type="ORF">EDM22_03780</name>
</gene>
<dbReference type="OrthoDB" id="27092at2"/>
<evidence type="ECO:0000313" key="5">
    <source>
        <dbReference type="EMBL" id="RNB51563.1"/>
    </source>
</evidence>